<evidence type="ECO:0000313" key="2">
    <source>
        <dbReference type="EMBL" id="MCU7549583.1"/>
    </source>
</evidence>
<evidence type="ECO:0000256" key="1">
    <source>
        <dbReference type="SAM" id="SignalP"/>
    </source>
</evidence>
<evidence type="ECO:0008006" key="4">
    <source>
        <dbReference type="Google" id="ProtNLM"/>
    </source>
</evidence>
<dbReference type="RefSeq" id="WP_279297023.1">
    <property type="nucleotide sequence ID" value="NZ_JAOTIF010000006.1"/>
</dbReference>
<organism evidence="2 3">
    <name type="scientific">Paraflavisolibacter caeni</name>
    <dbReference type="NCBI Taxonomy" id="2982496"/>
    <lineage>
        <taxon>Bacteria</taxon>
        <taxon>Pseudomonadati</taxon>
        <taxon>Bacteroidota</taxon>
        <taxon>Chitinophagia</taxon>
        <taxon>Chitinophagales</taxon>
        <taxon>Chitinophagaceae</taxon>
        <taxon>Paraflavisolibacter</taxon>
    </lineage>
</organism>
<feature type="signal peptide" evidence="1">
    <location>
        <begin position="1"/>
        <end position="24"/>
    </location>
</feature>
<reference evidence="2" key="2">
    <citation type="submission" date="2023-04" db="EMBL/GenBank/DDBJ databases">
        <title>Paracnuella aquatica gen. nov., sp. nov., a member of the family Chitinophagaceae isolated from a hot spring.</title>
        <authorList>
            <person name="Wang C."/>
        </authorList>
    </citation>
    <scope>NUCLEOTIDE SEQUENCE</scope>
    <source>
        <strain evidence="2">LB-8</strain>
    </source>
</reference>
<reference evidence="2" key="1">
    <citation type="submission" date="2022-09" db="EMBL/GenBank/DDBJ databases">
        <authorList>
            <person name="Yuan C."/>
            <person name="Ke Z."/>
        </authorList>
    </citation>
    <scope>NUCLEOTIDE SEQUENCE</scope>
    <source>
        <strain evidence="2">LB-8</strain>
    </source>
</reference>
<keyword evidence="1" id="KW-0732">Signal</keyword>
<gene>
    <name evidence="2" type="ORF">OCK74_10685</name>
</gene>
<name>A0A9X2XNT4_9BACT</name>
<proteinExistence type="predicted"/>
<sequence>MKKQLLFKLISASLLFFIHINTKAQNSKSLPNKNSSSSILNGAWKMVYDNVNGRITVAKDQPLKVYVLCDGFWMWFGPDSAGKWNQGGAGTYEIDGNIWKQKAIYSFDPDRIGYINWSKFELRNDTLYMQNYVKMFYKDEDVTAGSPKRNVKWVRFKE</sequence>
<comment type="caution">
    <text evidence="2">The sequence shown here is derived from an EMBL/GenBank/DDBJ whole genome shotgun (WGS) entry which is preliminary data.</text>
</comment>
<dbReference type="AlphaFoldDB" id="A0A9X2XNT4"/>
<protein>
    <recommendedName>
        <fullName evidence="4">Lipocalin-like domain-containing protein</fullName>
    </recommendedName>
</protein>
<dbReference type="EMBL" id="JAOTIF010000006">
    <property type="protein sequence ID" value="MCU7549583.1"/>
    <property type="molecule type" value="Genomic_DNA"/>
</dbReference>
<feature type="chain" id="PRO_5040862449" description="Lipocalin-like domain-containing protein" evidence="1">
    <location>
        <begin position="25"/>
        <end position="158"/>
    </location>
</feature>
<keyword evidence="3" id="KW-1185">Reference proteome</keyword>
<dbReference type="Proteomes" id="UP001155483">
    <property type="component" value="Unassembled WGS sequence"/>
</dbReference>
<accession>A0A9X2XNT4</accession>
<evidence type="ECO:0000313" key="3">
    <source>
        <dbReference type="Proteomes" id="UP001155483"/>
    </source>
</evidence>